<dbReference type="Proteomes" id="UP001143910">
    <property type="component" value="Unassembled WGS sequence"/>
</dbReference>
<protein>
    <submittedName>
        <fullName evidence="1">Uncharacterized protein</fullName>
    </submittedName>
</protein>
<accession>A0ACC1NUA3</accession>
<comment type="caution">
    <text evidence="1">The sequence shown here is derived from an EMBL/GenBank/DDBJ whole genome shotgun (WGS) entry which is preliminary data.</text>
</comment>
<name>A0ACC1NUA3_9HYPO</name>
<gene>
    <name evidence="1" type="ORF">NQ176_g1388</name>
</gene>
<reference evidence="1" key="1">
    <citation type="submission" date="2022-08" db="EMBL/GenBank/DDBJ databases">
        <title>Genome Sequence of Lecanicillium fungicola.</title>
        <authorList>
            <person name="Buettner E."/>
        </authorList>
    </citation>
    <scope>NUCLEOTIDE SEQUENCE</scope>
    <source>
        <strain evidence="1">Babe33</strain>
    </source>
</reference>
<sequence>MKSPSQHNLGQPAPHQSEEAFDNDRLSCDDVTALSAAILGLSLLQTTQETSPADLSITADALGTDAWKSALGINKEKCGGTTENNIACKRNSPKYYRLTEDAIDSLRVIRNSPANTEAQLSRLALMSLCYQHKGHMDLRVDKWLSSLHEKGFDVNYSIVALKRKLCQAFHHPLTHCSGLRLPGVPCNDAVGGQKVHNSTRTFWALADLLRASACSSKVEYMIRVLQKNMLCKEHHNEPFVHQDQCEQALDGLRTVRPGETKYVIKDKTELSRPQEAINADVSEIGIGSAGGTSVATSISQGDFGDIASCWSEGFDESPLMLVKTITGIIPDAYLHRDLARLAEKELNDRRGSKNEIVDGYVYIYEVHGKEGYVNIGSTTKKVASRIREWEFDCNMQLNLLYPGELPHEIVPHARRVEALVHKELQCRNIHIYCHGCLRRHEEWFEIPLAEAINVVTKWSRWMAERPYEQTYRSLKWQLKRSESAKLCDMPMFLKNLHNAR</sequence>
<organism evidence="1 2">
    <name type="scientific">Zarea fungicola</name>
    <dbReference type="NCBI Taxonomy" id="93591"/>
    <lineage>
        <taxon>Eukaryota</taxon>
        <taxon>Fungi</taxon>
        <taxon>Dikarya</taxon>
        <taxon>Ascomycota</taxon>
        <taxon>Pezizomycotina</taxon>
        <taxon>Sordariomycetes</taxon>
        <taxon>Hypocreomycetidae</taxon>
        <taxon>Hypocreales</taxon>
        <taxon>Cordycipitaceae</taxon>
        <taxon>Zarea</taxon>
    </lineage>
</organism>
<dbReference type="EMBL" id="JANJQO010000076">
    <property type="protein sequence ID" value="KAJ2982426.1"/>
    <property type="molecule type" value="Genomic_DNA"/>
</dbReference>
<keyword evidence="2" id="KW-1185">Reference proteome</keyword>
<evidence type="ECO:0000313" key="2">
    <source>
        <dbReference type="Proteomes" id="UP001143910"/>
    </source>
</evidence>
<proteinExistence type="predicted"/>
<evidence type="ECO:0000313" key="1">
    <source>
        <dbReference type="EMBL" id="KAJ2982426.1"/>
    </source>
</evidence>